<dbReference type="Gene3D" id="1.10.260.40">
    <property type="entry name" value="lambda repressor-like DNA-binding domains"/>
    <property type="match status" value="1"/>
</dbReference>
<dbReference type="SMART" id="SM00530">
    <property type="entry name" value="HTH_XRE"/>
    <property type="match status" value="1"/>
</dbReference>
<dbReference type="CDD" id="cd00093">
    <property type="entry name" value="HTH_XRE"/>
    <property type="match status" value="1"/>
</dbReference>
<dbReference type="InterPro" id="IPR010982">
    <property type="entry name" value="Lambda_DNA-bd_dom_sf"/>
</dbReference>
<organism evidence="1 2">
    <name type="scientific">Acinetobacter baumannii</name>
    <dbReference type="NCBI Taxonomy" id="470"/>
    <lineage>
        <taxon>Bacteria</taxon>
        <taxon>Pseudomonadati</taxon>
        <taxon>Pseudomonadota</taxon>
        <taxon>Gammaproteobacteria</taxon>
        <taxon>Moraxellales</taxon>
        <taxon>Moraxellaceae</taxon>
        <taxon>Acinetobacter</taxon>
        <taxon>Acinetobacter calcoaceticus/baumannii complex</taxon>
    </lineage>
</organism>
<dbReference type="GO" id="GO:0003677">
    <property type="term" value="F:DNA binding"/>
    <property type="evidence" value="ECO:0007669"/>
    <property type="project" value="InterPro"/>
</dbReference>
<protein>
    <submittedName>
        <fullName evidence="1">Uncharacterized protein</fullName>
    </submittedName>
</protein>
<dbReference type="SUPFAM" id="SSF47413">
    <property type="entry name" value="lambda repressor-like DNA-binding domains"/>
    <property type="match status" value="1"/>
</dbReference>
<dbReference type="InterPro" id="IPR001387">
    <property type="entry name" value="Cro/C1-type_HTH"/>
</dbReference>
<reference evidence="2" key="2">
    <citation type="submission" date="2015-03" db="EMBL/GenBank/DDBJ databases">
        <authorList>
            <person name="Gallagher L.A."/>
            <person name="Hayden H.S."/>
            <person name="Weiss E.J."/>
            <person name="Hager K.R."/>
            <person name="Ramage E."/>
            <person name="Radey M.R."/>
            <person name="Bydalek R."/>
            <person name="Manoil C."/>
            <person name="Miller S.I."/>
            <person name="Brittnacher M.J."/>
        </authorList>
    </citation>
    <scope>NUCLEOTIDE SEQUENCE [LARGE SCALE GENOMIC DNA]</scope>
    <source>
        <strain evidence="2">AB5075-UW</strain>
    </source>
</reference>
<accession>A0A0D5YIE0</accession>
<sequence>MSISANIKRLCRELNINQKELSKLANLPASTVSSALKEGSDPRASTIKKIAIALGVSSDMILFNDEELGTNGDLKILFREVERFENKEREQLKDMLKMMIVHNKSKELMRN</sequence>
<evidence type="ECO:0000313" key="1">
    <source>
        <dbReference type="EMBL" id="AKA31714.1"/>
    </source>
</evidence>
<gene>
    <name evidence="1" type="ORF">ABUW_1984</name>
</gene>
<dbReference type="AlphaFoldDB" id="A0A0D5YIE0"/>
<dbReference type="Pfam" id="PF01381">
    <property type="entry name" value="HTH_3"/>
    <property type="match status" value="1"/>
</dbReference>
<evidence type="ECO:0000313" key="2">
    <source>
        <dbReference type="Proteomes" id="UP000032746"/>
    </source>
</evidence>
<dbReference type="EMBL" id="CP008706">
    <property type="protein sequence ID" value="AKA31714.1"/>
    <property type="molecule type" value="Genomic_DNA"/>
</dbReference>
<dbReference type="PATRIC" id="fig|470.1345.peg.1939"/>
<dbReference type="PROSITE" id="PS50943">
    <property type="entry name" value="HTH_CROC1"/>
    <property type="match status" value="1"/>
</dbReference>
<proteinExistence type="predicted"/>
<dbReference type="KEGG" id="abk:LX00_09210"/>
<dbReference type="RefSeq" id="WP_000027937.1">
    <property type="nucleotide sequence ID" value="NZ_CP008706.1"/>
</dbReference>
<name>A0A0D5YIE0_ACIBA</name>
<dbReference type="Proteomes" id="UP000032746">
    <property type="component" value="Chromosome"/>
</dbReference>
<reference evidence="1 2" key="1">
    <citation type="journal article" date="2015" name="J. Bacteriol.">
        <title>Resources for Genetic and Genomic Analysis of Emerging Pathogen Acinetobacter baumannii.</title>
        <authorList>
            <person name="Gallagher L.A."/>
            <person name="Ramage E."/>
            <person name="Weiss E.J."/>
            <person name="Radey M."/>
            <person name="Hayden H.S."/>
            <person name="Held K.G."/>
            <person name="Huse H.K."/>
            <person name="Zurawski D.V."/>
            <person name="Brittnacher M.J."/>
            <person name="Manoil C."/>
        </authorList>
    </citation>
    <scope>NUCLEOTIDE SEQUENCE [LARGE SCALE GENOMIC DNA]</scope>
    <source>
        <strain evidence="1 2">AB5075-UW</strain>
    </source>
</reference>